<dbReference type="InterPro" id="IPR003360">
    <property type="entry name" value="US22-like"/>
</dbReference>
<name>A0A0F6R537_RCMVE</name>
<proteinExistence type="predicted"/>
<dbReference type="Proteomes" id="UP000105122">
    <property type="component" value="Segment"/>
</dbReference>
<evidence type="ECO:0000313" key="1">
    <source>
        <dbReference type="EMBL" id="AKE44201.1"/>
    </source>
</evidence>
<dbReference type="Pfam" id="PF02393">
    <property type="entry name" value="US22"/>
    <property type="match status" value="1"/>
</dbReference>
<protein>
    <submittedName>
        <fullName evidence="1">A25.1</fullName>
    </submittedName>
</protein>
<sequence>MRRSGVFTAVSGGIQFYLRVSGRRGRRYSIAKRRAKFLLQPRAAFGLRTLRPGKWRCVHTGSGVCGGEHFRLRIPSKQPTVVKARRVPTYVLQDRDSSILLELPCRRESTGRQLPVSGSYLNSTGTRFYRAMTKIRRMLELDEVIYATQNLERCRDFVKQMRGCRLQISWPKDYILSIQSENDLKLPVSELNRLSQCYLCCDEELAVLGCVHRADSSDKDTYLGVIVVGERSRIYMYAPDVDDAMYLLGDDVIGFLKRGLKRFYPMYGHLGLSGYGLGFVDRVKPIGAMSVAQFALTFPGLMFALPWPRDSFLKTIIPRKQKIQSGNKSYSLIYFGTISGNMLHPALREVIFAVNDRDEVFAYNPWDDNIIRLCGGISEFFSIGPRMVVKSYRFRSSFKPKFGDRVSQCPHIEPISLPGEIRGEDHAMRGLCRNLNIFLGSIACVGMKKNAEET</sequence>
<dbReference type="EMBL" id="KP967684">
    <property type="protein sequence ID" value="AKE44201.1"/>
    <property type="molecule type" value="Genomic_DNA"/>
</dbReference>
<organism evidence="1 2">
    <name type="scientific">Rat cytomegalovirus ALL-03</name>
    <dbReference type="NCBI Taxonomy" id="1640278"/>
    <lineage>
        <taxon>Viruses</taxon>
        <taxon>Duplodnaviria</taxon>
        <taxon>Heunggongvirae</taxon>
        <taxon>Peploviricota</taxon>
        <taxon>Herviviricetes</taxon>
        <taxon>Herpesvirales</taxon>
        <taxon>Orthoherpesviridae</taxon>
        <taxon>Betaherpesvirinae</taxon>
        <taxon>Muromegalovirus</taxon>
        <taxon>Muromegalovirus muridbeta8</taxon>
        <taxon>Rat cytomegalovirus (isolate England)</taxon>
    </lineage>
</organism>
<reference evidence="1 2" key="1">
    <citation type="journal article" date="2015" name="Genome Announc.">
        <title>Complete Genome Sequence of Rat Cytomegalovirus Strain ALL-03 (Malaysian Strain).</title>
        <authorList>
            <person name="Balakrishnan K.N."/>
            <person name="Abdullah A.A."/>
            <person name="Camalxaman S.N."/>
            <person name="Quah Y.W."/>
            <person name="Abba Y."/>
            <person name="Hani H."/>
            <person name="Loh H.S."/>
            <person name="Kamal F.M."/>
            <person name="Zeenathul N.A."/>
            <person name="Aini I."/>
            <person name="Omar A.R."/>
            <person name="Noordin M.M."/>
            <person name="Mohd Azmi M.L."/>
        </authorList>
    </citation>
    <scope>NUCLEOTIDE SEQUENCE [LARGE SCALE GENOMIC DNA]</scope>
    <source>
        <strain evidence="1">ALL-03</strain>
    </source>
</reference>
<accession>A0A0F6R537</accession>
<evidence type="ECO:0000313" key="2">
    <source>
        <dbReference type="Proteomes" id="UP000105122"/>
    </source>
</evidence>
<gene>
    <name evidence="1" type="primary">a25.1</name>
</gene>